<organism evidence="1 2">
    <name type="scientific">Lasius niger</name>
    <name type="common">Black garden ant</name>
    <dbReference type="NCBI Taxonomy" id="67767"/>
    <lineage>
        <taxon>Eukaryota</taxon>
        <taxon>Metazoa</taxon>
        <taxon>Ecdysozoa</taxon>
        <taxon>Arthropoda</taxon>
        <taxon>Hexapoda</taxon>
        <taxon>Insecta</taxon>
        <taxon>Pterygota</taxon>
        <taxon>Neoptera</taxon>
        <taxon>Endopterygota</taxon>
        <taxon>Hymenoptera</taxon>
        <taxon>Apocrita</taxon>
        <taxon>Aculeata</taxon>
        <taxon>Formicoidea</taxon>
        <taxon>Formicidae</taxon>
        <taxon>Formicinae</taxon>
        <taxon>Lasius</taxon>
        <taxon>Lasius</taxon>
    </lineage>
</organism>
<evidence type="ECO:0000313" key="2">
    <source>
        <dbReference type="Proteomes" id="UP000036403"/>
    </source>
</evidence>
<dbReference type="AlphaFoldDB" id="A0A0J7K039"/>
<proteinExistence type="predicted"/>
<protein>
    <submittedName>
        <fullName evidence="1">Uncharacterized protein</fullName>
    </submittedName>
</protein>
<dbReference type="PaxDb" id="67767-A0A0J7K039"/>
<name>A0A0J7K039_LASNI</name>
<keyword evidence="2" id="KW-1185">Reference proteome</keyword>
<evidence type="ECO:0000313" key="1">
    <source>
        <dbReference type="EMBL" id="KMQ83674.1"/>
    </source>
</evidence>
<sequence>MNIEEDIIIIEDEENEANVIGIENREEEVIEDEDIEIDVEEMDNEEESFDDEIRILEDSDYDSECNEDFSEKQVRILKRADVHDIDELQKMCSISFYYEIDNGDKFCTACFLRVNDSFSRARAVRTHETERYVLLVEDRCCECGGSVSQITSCSLCPICKR</sequence>
<accession>A0A0J7K039</accession>
<dbReference type="Proteomes" id="UP000036403">
    <property type="component" value="Unassembled WGS sequence"/>
</dbReference>
<dbReference type="EMBL" id="LBMM01018869">
    <property type="protein sequence ID" value="KMQ83674.1"/>
    <property type="molecule type" value="Genomic_DNA"/>
</dbReference>
<comment type="caution">
    <text evidence="1">The sequence shown here is derived from an EMBL/GenBank/DDBJ whole genome shotgun (WGS) entry which is preliminary data.</text>
</comment>
<dbReference type="OrthoDB" id="10648338at2759"/>
<gene>
    <name evidence="1" type="ORF">RF55_19375</name>
</gene>
<reference evidence="1 2" key="1">
    <citation type="submission" date="2015-04" db="EMBL/GenBank/DDBJ databases">
        <title>Lasius niger genome sequencing.</title>
        <authorList>
            <person name="Konorov E.A."/>
            <person name="Nikitin M.A."/>
            <person name="Kirill M.V."/>
            <person name="Chang P."/>
        </authorList>
    </citation>
    <scope>NUCLEOTIDE SEQUENCE [LARGE SCALE GENOMIC DNA]</scope>
    <source>
        <tissue evidence="1">Whole</tissue>
    </source>
</reference>